<proteinExistence type="predicted"/>
<dbReference type="RefSeq" id="WP_271092292.1">
    <property type="nucleotide sequence ID" value="NZ_JAPJZH010000022.1"/>
</dbReference>
<organism evidence="1 2">
    <name type="scientific">Hoeflea poritis</name>
    <dbReference type="NCBI Taxonomy" id="2993659"/>
    <lineage>
        <taxon>Bacteria</taxon>
        <taxon>Pseudomonadati</taxon>
        <taxon>Pseudomonadota</taxon>
        <taxon>Alphaproteobacteria</taxon>
        <taxon>Hyphomicrobiales</taxon>
        <taxon>Rhizobiaceae</taxon>
        <taxon>Hoeflea</taxon>
    </lineage>
</organism>
<evidence type="ECO:0000313" key="1">
    <source>
        <dbReference type="EMBL" id="MDA4848426.1"/>
    </source>
</evidence>
<name>A0ABT4VUQ0_9HYPH</name>
<reference evidence="1" key="1">
    <citation type="submission" date="2022-11" db="EMBL/GenBank/DDBJ databases">
        <title>Hoeflea poritis sp. nov., isolated from scleractinian coral Porites lutea.</title>
        <authorList>
            <person name="Zhang G."/>
            <person name="Wei Q."/>
            <person name="Cai L."/>
        </authorList>
    </citation>
    <scope>NUCLEOTIDE SEQUENCE</scope>
    <source>
        <strain evidence="1">E7-10</strain>
    </source>
</reference>
<accession>A0ABT4VUQ0</accession>
<dbReference type="EMBL" id="JAPJZH010000022">
    <property type="protein sequence ID" value="MDA4848426.1"/>
    <property type="molecule type" value="Genomic_DNA"/>
</dbReference>
<comment type="caution">
    <text evidence="1">The sequence shown here is derived from an EMBL/GenBank/DDBJ whole genome shotgun (WGS) entry which is preliminary data.</text>
</comment>
<protein>
    <recommendedName>
        <fullName evidence="3">Transposase</fullName>
    </recommendedName>
</protein>
<evidence type="ECO:0008006" key="3">
    <source>
        <dbReference type="Google" id="ProtNLM"/>
    </source>
</evidence>
<feature type="non-terminal residue" evidence="1">
    <location>
        <position position="68"/>
    </location>
</feature>
<dbReference type="Proteomes" id="UP001148313">
    <property type="component" value="Unassembled WGS sequence"/>
</dbReference>
<keyword evidence="2" id="KW-1185">Reference proteome</keyword>
<gene>
    <name evidence="1" type="ORF">OOZ53_23915</name>
</gene>
<evidence type="ECO:0000313" key="2">
    <source>
        <dbReference type="Proteomes" id="UP001148313"/>
    </source>
</evidence>
<sequence length="68" mass="7825">MALSPQQASNDIGRLLRRPQFFFFRLHFHLRASCGQIESFDRGDFGFWQGGLRAVVPTHHKREPTTPG</sequence>